<evidence type="ECO:0000313" key="4">
    <source>
        <dbReference type="EMBL" id="KAK5996481.1"/>
    </source>
</evidence>
<evidence type="ECO:0000313" key="5">
    <source>
        <dbReference type="Proteomes" id="UP001338125"/>
    </source>
</evidence>
<evidence type="ECO:0000256" key="1">
    <source>
        <dbReference type="ARBA" id="ARBA00009009"/>
    </source>
</evidence>
<dbReference type="PANTHER" id="PTHR43283:SF17">
    <property type="entry name" value="(LOVD), PUTATIVE (AFU_ORTHOLOGUE AFUA_5G00920)-RELATED"/>
    <property type="match status" value="1"/>
</dbReference>
<accession>A0ABR0SXI3</accession>
<keyword evidence="5" id="KW-1185">Reference proteome</keyword>
<keyword evidence="4" id="KW-0012">Acyltransferase</keyword>
<dbReference type="GO" id="GO:0016746">
    <property type="term" value="F:acyltransferase activity"/>
    <property type="evidence" value="ECO:0007669"/>
    <property type="project" value="UniProtKB-KW"/>
</dbReference>
<gene>
    <name evidence="4" type="ORF">PT974_01816</name>
</gene>
<reference evidence="4 5" key="1">
    <citation type="submission" date="2024-01" db="EMBL/GenBank/DDBJ databases">
        <title>Complete genome of Cladobotryum mycophilum ATHUM6906.</title>
        <authorList>
            <person name="Christinaki A.C."/>
            <person name="Myridakis A.I."/>
            <person name="Kouvelis V.N."/>
        </authorList>
    </citation>
    <scope>NUCLEOTIDE SEQUENCE [LARGE SCALE GENOMIC DNA]</scope>
    <source>
        <strain evidence="4 5">ATHUM6906</strain>
    </source>
</reference>
<dbReference type="Proteomes" id="UP001338125">
    <property type="component" value="Unassembled WGS sequence"/>
</dbReference>
<dbReference type="EMBL" id="JAVFKD010000002">
    <property type="protein sequence ID" value="KAK5996481.1"/>
    <property type="molecule type" value="Genomic_DNA"/>
</dbReference>
<dbReference type="Pfam" id="PF00144">
    <property type="entry name" value="Beta-lactamase"/>
    <property type="match status" value="1"/>
</dbReference>
<dbReference type="InterPro" id="IPR012338">
    <property type="entry name" value="Beta-lactam/transpept-like"/>
</dbReference>
<comment type="similarity">
    <text evidence="1">Belongs to the class-A beta-lactamase family.</text>
</comment>
<name>A0ABR0SXI3_9HYPO</name>
<dbReference type="InterPro" id="IPR050789">
    <property type="entry name" value="Diverse_Enzym_Activities"/>
</dbReference>
<proteinExistence type="inferred from homology"/>
<dbReference type="Gene3D" id="3.40.710.10">
    <property type="entry name" value="DD-peptidase/beta-lactamase superfamily"/>
    <property type="match status" value="1"/>
</dbReference>
<organism evidence="4 5">
    <name type="scientific">Cladobotryum mycophilum</name>
    <dbReference type="NCBI Taxonomy" id="491253"/>
    <lineage>
        <taxon>Eukaryota</taxon>
        <taxon>Fungi</taxon>
        <taxon>Dikarya</taxon>
        <taxon>Ascomycota</taxon>
        <taxon>Pezizomycotina</taxon>
        <taxon>Sordariomycetes</taxon>
        <taxon>Hypocreomycetidae</taxon>
        <taxon>Hypocreales</taxon>
        <taxon>Hypocreaceae</taxon>
        <taxon>Cladobotryum</taxon>
    </lineage>
</organism>
<evidence type="ECO:0000256" key="2">
    <source>
        <dbReference type="ARBA" id="ARBA00022801"/>
    </source>
</evidence>
<sequence>MLVIRLSARCSTCRPQFAVETFESKLAQATSPAARDLLGAIGLVVDNKGQTLYHHAAGYQSLDDDSPPLDPDSTVALYSAGKLITHIAALQFIDRGVIQLDEPISRYIPEIGSLPVITSGPDGEPFALRPPTKEITMHHLLLHTSGLSDDAVPVIAKYLASDAPKPATKEDDDYTIKRFSLPLIFEPGEGFAYGASIHWLQLLVKRLSGNPRFGEHIYKNVFEPLGMSSSTYLPRDRADVWGRRLQMVSREGSKLIPDDDATQGLMCSVSDMGKLLSDLISPSPKLLKPESIELLFSGQLSGSALENLHANHENYAFCAGKPGSLGPPAVNWSAAGLVVEEELPLSKLPRGTVIWDGMAKTIWAMNRDRGIAMFWAVQHLPYDDGKVDELAMSFMNSIWAHYNEIE</sequence>
<keyword evidence="4" id="KW-0808">Transferase</keyword>
<keyword evidence="2" id="KW-0378">Hydrolase</keyword>
<protein>
    <submittedName>
        <fullName evidence="4">Acyltransferase calJ</fullName>
    </submittedName>
</protein>
<dbReference type="SUPFAM" id="SSF56601">
    <property type="entry name" value="beta-lactamase/transpeptidase-like"/>
    <property type="match status" value="1"/>
</dbReference>
<comment type="caution">
    <text evidence="4">The sequence shown here is derived from an EMBL/GenBank/DDBJ whole genome shotgun (WGS) entry which is preliminary data.</text>
</comment>
<dbReference type="InterPro" id="IPR001466">
    <property type="entry name" value="Beta-lactam-related"/>
</dbReference>
<dbReference type="PANTHER" id="PTHR43283">
    <property type="entry name" value="BETA-LACTAMASE-RELATED"/>
    <property type="match status" value="1"/>
</dbReference>
<evidence type="ECO:0000259" key="3">
    <source>
        <dbReference type="Pfam" id="PF00144"/>
    </source>
</evidence>
<feature type="domain" description="Beta-lactamase-related" evidence="3">
    <location>
        <begin position="43"/>
        <end position="388"/>
    </location>
</feature>